<evidence type="ECO:0000313" key="12">
    <source>
        <dbReference type="Proteomes" id="UP000219281"/>
    </source>
</evidence>
<dbReference type="Pfam" id="PF07715">
    <property type="entry name" value="Plug"/>
    <property type="match status" value="1"/>
</dbReference>
<name>A0A285ZWA1_9SPHI</name>
<organism evidence="11 12">
    <name type="scientific">Pedobacter xixiisoli</name>
    <dbReference type="NCBI Taxonomy" id="1476464"/>
    <lineage>
        <taxon>Bacteria</taxon>
        <taxon>Pseudomonadati</taxon>
        <taxon>Bacteroidota</taxon>
        <taxon>Sphingobacteriia</taxon>
        <taxon>Sphingobacteriales</taxon>
        <taxon>Sphingobacteriaceae</taxon>
        <taxon>Pedobacter</taxon>
    </lineage>
</organism>
<dbReference type="EMBL" id="OCMT01000002">
    <property type="protein sequence ID" value="SOD13918.1"/>
    <property type="molecule type" value="Genomic_DNA"/>
</dbReference>
<dbReference type="AlphaFoldDB" id="A0A285ZWA1"/>
<keyword evidence="8" id="KW-1133">Transmembrane helix</keyword>
<dbReference type="PROSITE" id="PS52016">
    <property type="entry name" value="TONB_DEPENDENT_REC_3"/>
    <property type="match status" value="1"/>
</dbReference>
<keyword evidence="12" id="KW-1185">Reference proteome</keyword>
<dbReference type="InterPro" id="IPR037066">
    <property type="entry name" value="Plug_dom_sf"/>
</dbReference>
<evidence type="ECO:0000256" key="7">
    <source>
        <dbReference type="PROSITE-ProRule" id="PRU01360"/>
    </source>
</evidence>
<dbReference type="NCBIfam" id="TIGR04056">
    <property type="entry name" value="OMP_RagA_SusC"/>
    <property type="match status" value="1"/>
</dbReference>
<evidence type="ECO:0000256" key="3">
    <source>
        <dbReference type="ARBA" id="ARBA00022452"/>
    </source>
</evidence>
<keyword evidence="6 7" id="KW-0998">Cell outer membrane</keyword>
<sequence length="1184" mass="132857">MIFFDNCCSHSGDKQPLSIFRQLGRLFRPPTLFRILLLFTFLFISIVTHAVQVTLNLKSVPLETAFAEIKKQSGYGFWYEKKDIADLPRVTIDVKNVDLTTVLEACLKGQPLTYQVFDRTVVVKRKLATPPAVVPVRKALQEKVRGKVVDAQTKEPLAGVLVKVKSPPMSVVTNDKGEFELNLPNGRYELTIQYLGYAVLEVDLVTPSAEERLFTLTPSENTLEEVHFVSTGYQQLQKERVTGSFTLIDSTLINRSVGSNIIERLDGVTSGLVFNRNRTQNSQSEFNIRGRSTIFGEDKPLVVLDNFPFEGDLNSINPNDIKNIAILRDAAAASIWGTRAGNGVIVITTYSGSFSSKPSVSINVNTTVFGKPDLYQAPWFSNEEWLDIEQFLFGRGAYNTTLNNRFGYVSEGVAIMDKRRRNLISSADSLRMINELKGNDIRSQMLDHLYRNNFSQQYAVNINGGGENHKYVISGGYDGNLGSRTTDYSDRITLTVNNIFRAIKNKLEITSRINFSTMKAGNNPNAYVSPASPYERLVDGSGHVLPVQRDLRFSYIDTIGGGKLLDWRYYPLGENITSSKRGQLNYVVNTGVNYAFTNWFKLNILYQHQRQNSENIGIYGGESYYVRDLINRYSVINYSAGTVNSPIPVGEIRLNNQSSYVADYGRAQLNFSENFNEVHSLSVMGGFEIRSSRNETAANRLYGFNPETFTNGNAGIDFTRNYPVIYNGGTGRIDMGFANGYQVDRYLSYFGNLSYEFSDRYVLTLSARKDESNLFGVKSNQKGVPLWSAGALWNISKESFYRSGWLPFISFKASYGYSGNVSKDLSAYLTASPQVTNNYGIVYSAIINPPNPSLRWEKIKIINLGLSFATIGNRVSGTIEPYLKDGLDLFGESALAPQTGMATYFGNTASTRTKGIDISLNTINLKSPLQWSTNLNFSVTKDKVIEYDRDQGVNSNFITQTYNNPMVGNPYFSIYSYRWAGLDNIGDPQLYLNGQVSKSYSAVANSTNRSNIRYIGSTVPTTYGNIINNFNYKEFEISFNVTYRLGYYFRRNSLNNALIYSTGGFAQNIDYANRWKQAGDELITSVPALVYPNVTQRTNAYMNADVLIEKGDNIRLQDIRLLWNANKIAFLKKHGVRLKLYSNISNLGYLWVANDLGLDPDVPRKALGTVSPRTNFSFGLKADF</sequence>
<dbReference type="Pfam" id="PF07660">
    <property type="entry name" value="STN"/>
    <property type="match status" value="1"/>
</dbReference>
<evidence type="ECO:0000256" key="1">
    <source>
        <dbReference type="ARBA" id="ARBA00004571"/>
    </source>
</evidence>
<evidence type="ECO:0000259" key="9">
    <source>
        <dbReference type="Pfam" id="PF07660"/>
    </source>
</evidence>
<evidence type="ECO:0000256" key="5">
    <source>
        <dbReference type="ARBA" id="ARBA00023136"/>
    </source>
</evidence>
<dbReference type="GO" id="GO:0009279">
    <property type="term" value="C:cell outer membrane"/>
    <property type="evidence" value="ECO:0007669"/>
    <property type="project" value="UniProtKB-SubCell"/>
</dbReference>
<reference evidence="12" key="1">
    <citation type="submission" date="2017-09" db="EMBL/GenBank/DDBJ databases">
        <authorList>
            <person name="Varghese N."/>
            <person name="Submissions S."/>
        </authorList>
    </citation>
    <scope>NUCLEOTIDE SEQUENCE [LARGE SCALE GENOMIC DNA]</scope>
    <source>
        <strain evidence="12">CGMCC 1.12803</strain>
    </source>
</reference>
<dbReference type="Gene3D" id="2.170.130.10">
    <property type="entry name" value="TonB-dependent receptor, plug domain"/>
    <property type="match status" value="1"/>
</dbReference>
<dbReference type="InterPro" id="IPR023996">
    <property type="entry name" value="TonB-dep_OMP_SusC/RagA"/>
</dbReference>
<dbReference type="SUPFAM" id="SSF49464">
    <property type="entry name" value="Carboxypeptidase regulatory domain-like"/>
    <property type="match status" value="1"/>
</dbReference>
<dbReference type="Gene3D" id="2.60.40.1120">
    <property type="entry name" value="Carboxypeptidase-like, regulatory domain"/>
    <property type="match status" value="1"/>
</dbReference>
<protein>
    <submittedName>
        <fullName evidence="11">TonB-linked outer membrane protein, SusC/RagA family</fullName>
    </submittedName>
</protein>
<evidence type="ECO:0000256" key="6">
    <source>
        <dbReference type="ARBA" id="ARBA00023237"/>
    </source>
</evidence>
<dbReference type="InterPro" id="IPR008969">
    <property type="entry name" value="CarboxyPept-like_regulatory"/>
</dbReference>
<feature type="domain" description="TonB-dependent receptor plug" evidence="10">
    <location>
        <begin position="238"/>
        <end position="344"/>
    </location>
</feature>
<feature type="domain" description="Secretin/TonB short N-terminal" evidence="9">
    <location>
        <begin position="81"/>
        <end position="126"/>
    </location>
</feature>
<accession>A0A285ZWA1</accession>
<dbReference type="InterPro" id="IPR036942">
    <property type="entry name" value="Beta-barrel_TonB_sf"/>
</dbReference>
<keyword evidence="2 7" id="KW-0813">Transport</keyword>
<dbReference type="RefSeq" id="WP_097130114.1">
    <property type="nucleotide sequence ID" value="NZ_OCMT01000002.1"/>
</dbReference>
<evidence type="ECO:0000259" key="10">
    <source>
        <dbReference type="Pfam" id="PF07715"/>
    </source>
</evidence>
<dbReference type="InterPro" id="IPR011662">
    <property type="entry name" value="Secretin/TonB_short_N"/>
</dbReference>
<dbReference type="InterPro" id="IPR039426">
    <property type="entry name" value="TonB-dep_rcpt-like"/>
</dbReference>
<keyword evidence="4 7" id="KW-0812">Transmembrane</keyword>
<comment type="similarity">
    <text evidence="7">Belongs to the TonB-dependent receptor family.</text>
</comment>
<dbReference type="SUPFAM" id="SSF56935">
    <property type="entry name" value="Porins"/>
    <property type="match status" value="1"/>
</dbReference>
<evidence type="ECO:0000313" key="11">
    <source>
        <dbReference type="EMBL" id="SOD13918.1"/>
    </source>
</evidence>
<keyword evidence="3 7" id="KW-1134">Transmembrane beta strand</keyword>
<dbReference type="Proteomes" id="UP000219281">
    <property type="component" value="Unassembled WGS sequence"/>
</dbReference>
<dbReference type="Pfam" id="PF13715">
    <property type="entry name" value="CarbopepD_reg_2"/>
    <property type="match status" value="1"/>
</dbReference>
<feature type="transmembrane region" description="Helical" evidence="8">
    <location>
        <begin position="31"/>
        <end position="51"/>
    </location>
</feature>
<gene>
    <name evidence="11" type="ORF">SAMN06297358_1308</name>
</gene>
<dbReference type="InterPro" id="IPR012910">
    <property type="entry name" value="Plug_dom"/>
</dbReference>
<dbReference type="OrthoDB" id="9768177at2"/>
<dbReference type="Gene3D" id="2.40.170.20">
    <property type="entry name" value="TonB-dependent receptor, beta-barrel domain"/>
    <property type="match status" value="1"/>
</dbReference>
<evidence type="ECO:0000256" key="4">
    <source>
        <dbReference type="ARBA" id="ARBA00022692"/>
    </source>
</evidence>
<evidence type="ECO:0000256" key="2">
    <source>
        <dbReference type="ARBA" id="ARBA00022448"/>
    </source>
</evidence>
<comment type="subcellular location">
    <subcellularLocation>
        <location evidence="1 7">Cell outer membrane</location>
        <topology evidence="1 7">Multi-pass membrane protein</topology>
    </subcellularLocation>
</comment>
<keyword evidence="5 7" id="KW-0472">Membrane</keyword>
<proteinExistence type="inferred from homology"/>
<evidence type="ECO:0000256" key="8">
    <source>
        <dbReference type="SAM" id="Phobius"/>
    </source>
</evidence>